<evidence type="ECO:0000256" key="8">
    <source>
        <dbReference type="SAM" id="MobiDB-lite"/>
    </source>
</evidence>
<comment type="caution">
    <text evidence="10">The sequence shown here is derived from an EMBL/GenBank/DDBJ whole genome shotgun (WGS) entry which is preliminary data.</text>
</comment>
<dbReference type="Gene3D" id="3.40.50.300">
    <property type="entry name" value="P-loop containing nucleotide triphosphate hydrolases"/>
    <property type="match status" value="1"/>
</dbReference>
<dbReference type="GO" id="GO:0005524">
    <property type="term" value="F:ATP binding"/>
    <property type="evidence" value="ECO:0007669"/>
    <property type="project" value="InterPro"/>
</dbReference>
<evidence type="ECO:0000256" key="2">
    <source>
        <dbReference type="ARBA" id="ARBA00022801"/>
    </source>
</evidence>
<dbReference type="InterPro" id="IPR011545">
    <property type="entry name" value="DEAD/DEAH_box_helicase_dom"/>
</dbReference>
<dbReference type="Proteomes" id="UP000574390">
    <property type="component" value="Unassembled WGS sequence"/>
</dbReference>
<evidence type="ECO:0000256" key="4">
    <source>
        <dbReference type="ARBA" id="ARBA00023125"/>
    </source>
</evidence>
<dbReference type="SMART" id="SM00487">
    <property type="entry name" value="DEXDc"/>
    <property type="match status" value="1"/>
</dbReference>
<dbReference type="InterPro" id="IPR002464">
    <property type="entry name" value="DNA/RNA_helicase_DEAH_CS"/>
</dbReference>
<sequence>MQTMLPDPYPGVRHNLGDQLSTGKLGTGLEQANGNRRPSPPQPTLVANLDQLLHIFRSAEEFSRPPQRVYPDPDYSSVNVLKRKARSLEAPQPVSFVQPRQQTQVRSSVPLSAAITDVPQITSCLPQFGEGCTDLAVLLPTAASTTSSGVSGASFLVRQAQEPCTDVSIWTSGPPATGSVGIEAIAVAHDDGHGGIRGLPFSSAGHGDNSVEWNGSFEWDLSVEEINSRVFGNCDFRPQQREAINAALSGRDVFVTMPTGGGKSLVFQLPAVLNHETEGQVTVVVMPLVSLISDQEEQMRELGISVTVLKGGGPRDQQQSLNDSVVHDDAYSLVAGAEVSLVFITPEKLAESTRVANILKRLRKNGQLARFIIDEAHCVSQWGHDFRSSYLKLKNLKAAFDNVPITALTATATPGIAQDVQAQLRMTETVFIKGGINRANLSYRVMKKSRSKVMNDILQLIKLMDTEVQGKASGIVYCGKTAMLVHSNCRYSFPQF</sequence>
<reference evidence="10 11" key="1">
    <citation type="submission" date="2020-04" db="EMBL/GenBank/DDBJ databases">
        <title>Perkinsus olseni comparative genomics.</title>
        <authorList>
            <person name="Bogema D.R."/>
        </authorList>
    </citation>
    <scope>NUCLEOTIDE SEQUENCE [LARGE SCALE GENOMIC DNA]</scope>
    <source>
        <strain evidence="10">ATCC PRA-205</strain>
    </source>
</reference>
<dbReference type="GO" id="GO:0003677">
    <property type="term" value="F:DNA binding"/>
    <property type="evidence" value="ECO:0007669"/>
    <property type="project" value="UniProtKB-KW"/>
</dbReference>
<feature type="domain" description="Helicase ATP-binding" evidence="9">
    <location>
        <begin position="244"/>
        <end position="430"/>
    </location>
</feature>
<keyword evidence="3" id="KW-0347">Helicase</keyword>
<feature type="region of interest" description="Disordered" evidence="8">
    <location>
        <begin position="1"/>
        <end position="42"/>
    </location>
</feature>
<keyword evidence="2" id="KW-0378">Hydrolase</keyword>
<feature type="compositionally biased region" description="Polar residues" evidence="8">
    <location>
        <begin position="18"/>
        <end position="36"/>
    </location>
</feature>
<dbReference type="Pfam" id="PF00270">
    <property type="entry name" value="DEAD"/>
    <property type="match status" value="1"/>
</dbReference>
<keyword evidence="4" id="KW-0238">DNA-binding</keyword>
<dbReference type="GO" id="GO:0016787">
    <property type="term" value="F:hydrolase activity"/>
    <property type="evidence" value="ECO:0007669"/>
    <property type="project" value="UniProtKB-KW"/>
</dbReference>
<dbReference type="AlphaFoldDB" id="A0A7J6SX40"/>
<evidence type="ECO:0000256" key="5">
    <source>
        <dbReference type="ARBA" id="ARBA00023235"/>
    </source>
</evidence>
<dbReference type="GO" id="GO:0043138">
    <property type="term" value="F:3'-5' DNA helicase activity"/>
    <property type="evidence" value="ECO:0007669"/>
    <property type="project" value="UniProtKB-EC"/>
</dbReference>
<dbReference type="PROSITE" id="PS51192">
    <property type="entry name" value="HELICASE_ATP_BIND_1"/>
    <property type="match status" value="1"/>
</dbReference>
<evidence type="ECO:0000256" key="7">
    <source>
        <dbReference type="ARBA" id="ARBA00034808"/>
    </source>
</evidence>
<dbReference type="InterPro" id="IPR004589">
    <property type="entry name" value="DNA_helicase_ATP-dep_RecQ"/>
</dbReference>
<dbReference type="PANTHER" id="PTHR13710">
    <property type="entry name" value="DNA HELICASE RECQ FAMILY MEMBER"/>
    <property type="match status" value="1"/>
</dbReference>
<dbReference type="FunFam" id="3.40.50.300:FF:001389">
    <property type="entry name" value="ATP-dependent DNA helicase RecQ"/>
    <property type="match status" value="1"/>
</dbReference>
<dbReference type="SUPFAM" id="SSF52540">
    <property type="entry name" value="P-loop containing nucleoside triphosphate hydrolases"/>
    <property type="match status" value="1"/>
</dbReference>
<comment type="similarity">
    <text evidence="1">Belongs to the helicase family. RecQ subfamily.</text>
</comment>
<dbReference type="EC" id="5.6.2.4" evidence="7"/>
<dbReference type="PROSITE" id="PS00690">
    <property type="entry name" value="DEAH_ATP_HELICASE"/>
    <property type="match status" value="1"/>
</dbReference>
<evidence type="ECO:0000313" key="10">
    <source>
        <dbReference type="EMBL" id="KAF4737544.1"/>
    </source>
</evidence>
<dbReference type="GO" id="GO:0000724">
    <property type="term" value="P:double-strand break repair via homologous recombination"/>
    <property type="evidence" value="ECO:0007669"/>
    <property type="project" value="TreeGrafter"/>
</dbReference>
<evidence type="ECO:0000256" key="3">
    <source>
        <dbReference type="ARBA" id="ARBA00022806"/>
    </source>
</evidence>
<dbReference type="InterPro" id="IPR014001">
    <property type="entry name" value="Helicase_ATP-bd"/>
</dbReference>
<dbReference type="EMBL" id="JABANM010011535">
    <property type="protein sequence ID" value="KAF4737544.1"/>
    <property type="molecule type" value="Genomic_DNA"/>
</dbReference>
<evidence type="ECO:0000256" key="6">
    <source>
        <dbReference type="ARBA" id="ARBA00034617"/>
    </source>
</evidence>
<keyword evidence="3" id="KW-0067">ATP-binding</keyword>
<accession>A0A7J6SX40</accession>
<dbReference type="GO" id="GO:0009378">
    <property type="term" value="F:four-way junction helicase activity"/>
    <property type="evidence" value="ECO:0007669"/>
    <property type="project" value="TreeGrafter"/>
</dbReference>
<name>A0A7J6SX40_PEROL</name>
<keyword evidence="3" id="KW-0547">Nucleotide-binding</keyword>
<dbReference type="PANTHER" id="PTHR13710:SF105">
    <property type="entry name" value="ATP-DEPENDENT DNA HELICASE Q1"/>
    <property type="match status" value="1"/>
</dbReference>
<organism evidence="10 11">
    <name type="scientific">Perkinsus olseni</name>
    <name type="common">Perkinsus atlanticus</name>
    <dbReference type="NCBI Taxonomy" id="32597"/>
    <lineage>
        <taxon>Eukaryota</taxon>
        <taxon>Sar</taxon>
        <taxon>Alveolata</taxon>
        <taxon>Perkinsozoa</taxon>
        <taxon>Perkinsea</taxon>
        <taxon>Perkinsida</taxon>
        <taxon>Perkinsidae</taxon>
        <taxon>Perkinsus</taxon>
    </lineage>
</organism>
<proteinExistence type="inferred from homology"/>
<evidence type="ECO:0000313" key="11">
    <source>
        <dbReference type="Proteomes" id="UP000574390"/>
    </source>
</evidence>
<dbReference type="InterPro" id="IPR027417">
    <property type="entry name" value="P-loop_NTPase"/>
</dbReference>
<comment type="catalytic activity">
    <reaction evidence="6">
        <text>Couples ATP hydrolysis with the unwinding of duplex DNA by translocating in the 3'-5' direction.</text>
        <dbReference type="EC" id="5.6.2.4"/>
    </reaction>
</comment>
<evidence type="ECO:0000259" key="9">
    <source>
        <dbReference type="PROSITE" id="PS51192"/>
    </source>
</evidence>
<keyword evidence="5" id="KW-0413">Isomerase</keyword>
<dbReference type="GO" id="GO:0005694">
    <property type="term" value="C:chromosome"/>
    <property type="evidence" value="ECO:0007669"/>
    <property type="project" value="TreeGrafter"/>
</dbReference>
<dbReference type="CDD" id="cd17920">
    <property type="entry name" value="DEXHc_RecQ"/>
    <property type="match status" value="1"/>
</dbReference>
<gene>
    <name evidence="10" type="ORF">FOZ62_022457</name>
</gene>
<dbReference type="NCBIfam" id="TIGR00614">
    <property type="entry name" value="recQ_fam"/>
    <property type="match status" value="1"/>
</dbReference>
<protein>
    <recommendedName>
        <fullName evidence="7">DNA 3'-5' helicase</fullName>
        <ecNumber evidence="7">5.6.2.4</ecNumber>
    </recommendedName>
</protein>
<evidence type="ECO:0000256" key="1">
    <source>
        <dbReference type="ARBA" id="ARBA00005446"/>
    </source>
</evidence>
<dbReference type="GO" id="GO:0005737">
    <property type="term" value="C:cytoplasm"/>
    <property type="evidence" value="ECO:0007669"/>
    <property type="project" value="TreeGrafter"/>
</dbReference>